<feature type="signal peptide" evidence="1">
    <location>
        <begin position="1"/>
        <end position="22"/>
    </location>
</feature>
<dbReference type="OrthoDB" id="4141830at2"/>
<evidence type="ECO:0000313" key="3">
    <source>
        <dbReference type="Proteomes" id="UP000199696"/>
    </source>
</evidence>
<organism evidence="2 3">
    <name type="scientific">Micromonospora eburnea</name>
    <dbReference type="NCBI Taxonomy" id="227316"/>
    <lineage>
        <taxon>Bacteria</taxon>
        <taxon>Bacillati</taxon>
        <taxon>Actinomycetota</taxon>
        <taxon>Actinomycetes</taxon>
        <taxon>Micromonosporales</taxon>
        <taxon>Micromonosporaceae</taxon>
        <taxon>Micromonospora</taxon>
    </lineage>
</organism>
<dbReference type="RefSeq" id="WP_091120980.1">
    <property type="nucleotide sequence ID" value="NZ_FMHY01000002.1"/>
</dbReference>
<evidence type="ECO:0000256" key="1">
    <source>
        <dbReference type="SAM" id="SignalP"/>
    </source>
</evidence>
<feature type="chain" id="PRO_5038828378" evidence="1">
    <location>
        <begin position="23"/>
        <end position="291"/>
    </location>
</feature>
<gene>
    <name evidence="2" type="ORF">GA0070604_4195</name>
</gene>
<dbReference type="EMBL" id="FMHY01000002">
    <property type="protein sequence ID" value="SCL60018.1"/>
    <property type="molecule type" value="Genomic_DNA"/>
</dbReference>
<keyword evidence="1" id="KW-0732">Signal</keyword>
<dbReference type="Proteomes" id="UP000199696">
    <property type="component" value="Unassembled WGS sequence"/>
</dbReference>
<name>A0A1C6V136_9ACTN</name>
<protein>
    <submittedName>
        <fullName evidence="2">Uncharacterized protein</fullName>
    </submittedName>
</protein>
<keyword evidence="3" id="KW-1185">Reference proteome</keyword>
<reference evidence="3" key="1">
    <citation type="submission" date="2016-06" db="EMBL/GenBank/DDBJ databases">
        <authorList>
            <person name="Varghese N."/>
            <person name="Submissions Spin"/>
        </authorList>
    </citation>
    <scope>NUCLEOTIDE SEQUENCE [LARGE SCALE GENOMIC DNA]</scope>
    <source>
        <strain evidence="3">DSM 44814</strain>
    </source>
</reference>
<dbReference type="STRING" id="227316.GA0070604_4195"/>
<sequence length="291" mass="30431">MRQLLALALLASSLSIAPAALADPAQASTPLPAPSSAPSAQQLDIVVDADGFDAPSALLAGTVTLRVRSTDPHGAWLGLVRLRPGVTLTRYLGNLERAMGDDPVDGGTAVARDVDMLGGVAVADVPAAATLAVSPGRYYLIDFKDVGLPDLARRVRPVTVLPGHAGLPPTATTRITLTDGRFTAPEVFRGPVHVANLSRQYNEAMLMPVRPGTSLADLDKFFTEVDAGRYPNDAPFTGGPTGVVPPSPGRSVVLDAPLPAGRYALVTWVRDLRTGRMFAAEGMRTLITVEG</sequence>
<proteinExistence type="predicted"/>
<evidence type="ECO:0000313" key="2">
    <source>
        <dbReference type="EMBL" id="SCL60018.1"/>
    </source>
</evidence>
<dbReference type="AlphaFoldDB" id="A0A1C6V136"/>
<accession>A0A1C6V136</accession>